<protein>
    <submittedName>
        <fullName evidence="1">Uncharacterized protein</fullName>
    </submittedName>
</protein>
<reference evidence="1" key="1">
    <citation type="journal article" date="2019" name="bioRxiv">
        <title>The Genome of the Zebra Mussel, Dreissena polymorpha: A Resource for Invasive Species Research.</title>
        <authorList>
            <person name="McCartney M.A."/>
            <person name="Auch B."/>
            <person name="Kono T."/>
            <person name="Mallez S."/>
            <person name="Zhang Y."/>
            <person name="Obille A."/>
            <person name="Becker A."/>
            <person name="Abrahante J.E."/>
            <person name="Garbe J."/>
            <person name="Badalamenti J.P."/>
            <person name="Herman A."/>
            <person name="Mangelson H."/>
            <person name="Liachko I."/>
            <person name="Sullivan S."/>
            <person name="Sone E.D."/>
            <person name="Koren S."/>
            <person name="Silverstein K.A.T."/>
            <person name="Beckman K.B."/>
            <person name="Gohl D.M."/>
        </authorList>
    </citation>
    <scope>NUCLEOTIDE SEQUENCE</scope>
    <source>
        <strain evidence="1">Duluth1</strain>
        <tissue evidence="1">Whole animal</tissue>
    </source>
</reference>
<gene>
    <name evidence="1" type="ORF">DPMN_069338</name>
</gene>
<evidence type="ECO:0000313" key="1">
    <source>
        <dbReference type="EMBL" id="KAH3709873.1"/>
    </source>
</evidence>
<dbReference type="EMBL" id="JAIWYP010000014">
    <property type="protein sequence ID" value="KAH3709873.1"/>
    <property type="molecule type" value="Genomic_DNA"/>
</dbReference>
<proteinExistence type="predicted"/>
<dbReference type="Proteomes" id="UP000828390">
    <property type="component" value="Unassembled WGS sequence"/>
</dbReference>
<organism evidence="1 2">
    <name type="scientific">Dreissena polymorpha</name>
    <name type="common">Zebra mussel</name>
    <name type="synonym">Mytilus polymorpha</name>
    <dbReference type="NCBI Taxonomy" id="45954"/>
    <lineage>
        <taxon>Eukaryota</taxon>
        <taxon>Metazoa</taxon>
        <taxon>Spiralia</taxon>
        <taxon>Lophotrochozoa</taxon>
        <taxon>Mollusca</taxon>
        <taxon>Bivalvia</taxon>
        <taxon>Autobranchia</taxon>
        <taxon>Heteroconchia</taxon>
        <taxon>Euheterodonta</taxon>
        <taxon>Imparidentia</taxon>
        <taxon>Neoheterodontei</taxon>
        <taxon>Myida</taxon>
        <taxon>Dreissenoidea</taxon>
        <taxon>Dreissenidae</taxon>
        <taxon>Dreissena</taxon>
    </lineage>
</organism>
<reference evidence="1" key="2">
    <citation type="submission" date="2020-11" db="EMBL/GenBank/DDBJ databases">
        <authorList>
            <person name="McCartney M.A."/>
            <person name="Auch B."/>
            <person name="Kono T."/>
            <person name="Mallez S."/>
            <person name="Becker A."/>
            <person name="Gohl D.M."/>
            <person name="Silverstein K.A.T."/>
            <person name="Koren S."/>
            <person name="Bechman K.B."/>
            <person name="Herman A."/>
            <person name="Abrahante J.E."/>
            <person name="Garbe J."/>
        </authorList>
    </citation>
    <scope>NUCLEOTIDE SEQUENCE</scope>
    <source>
        <strain evidence="1">Duluth1</strain>
        <tissue evidence="1">Whole animal</tissue>
    </source>
</reference>
<comment type="caution">
    <text evidence="1">The sequence shown here is derived from an EMBL/GenBank/DDBJ whole genome shotgun (WGS) entry which is preliminary data.</text>
</comment>
<keyword evidence="2" id="KW-1185">Reference proteome</keyword>
<name>A0A9D3YZA9_DREPO</name>
<dbReference type="AlphaFoldDB" id="A0A9D3YZA9"/>
<evidence type="ECO:0000313" key="2">
    <source>
        <dbReference type="Proteomes" id="UP000828390"/>
    </source>
</evidence>
<sequence>MEKCDSYNAITESNVDSVKGITDQRQWGSMSTKTVIITKSKRTGNVNHIVRFSKETECSCKKERLLSHDRNKAVMIALISTTLTKMRCYVVLSSGDADVQIVKYSIMIPS</sequence>
<accession>A0A9D3YZA9</accession>